<evidence type="ECO:0000313" key="1">
    <source>
        <dbReference type="EMBL" id="GFS26054.1"/>
    </source>
</evidence>
<organism evidence="1 2">
    <name type="scientific">Elysia marginata</name>
    <dbReference type="NCBI Taxonomy" id="1093978"/>
    <lineage>
        <taxon>Eukaryota</taxon>
        <taxon>Metazoa</taxon>
        <taxon>Spiralia</taxon>
        <taxon>Lophotrochozoa</taxon>
        <taxon>Mollusca</taxon>
        <taxon>Gastropoda</taxon>
        <taxon>Heterobranchia</taxon>
        <taxon>Euthyneura</taxon>
        <taxon>Panpulmonata</taxon>
        <taxon>Sacoglossa</taxon>
        <taxon>Placobranchoidea</taxon>
        <taxon>Plakobranchidae</taxon>
        <taxon>Elysia</taxon>
    </lineage>
</organism>
<dbReference type="InterPro" id="IPR051320">
    <property type="entry name" value="Viral_Replic_Matur_Polypro"/>
</dbReference>
<protein>
    <submittedName>
        <fullName evidence="1">Pol polyprotein</fullName>
    </submittedName>
</protein>
<keyword evidence="2" id="KW-1185">Reference proteome</keyword>
<name>A0AAV4JTE2_9GAST</name>
<dbReference type="Proteomes" id="UP000762676">
    <property type="component" value="Unassembled WGS sequence"/>
</dbReference>
<gene>
    <name evidence="1" type="ORF">ElyMa_007042000</name>
</gene>
<evidence type="ECO:0000313" key="2">
    <source>
        <dbReference type="Proteomes" id="UP000762676"/>
    </source>
</evidence>
<sequence>MPRVTFLRHIISANGIQPEPKNVHPILDAPTHRTVKQTRSFFGMTNYYSRFVNNLATIAELLPKLTRKKVRFIWNADCQSAFDKIKHAIADSVHAFIFYPNAPTFIMIDASDVGFGSCPGPDTARPCGSYWSHLAYPPD</sequence>
<dbReference type="EMBL" id="BMAT01014088">
    <property type="protein sequence ID" value="GFS26054.1"/>
    <property type="molecule type" value="Genomic_DNA"/>
</dbReference>
<dbReference type="PANTHER" id="PTHR33064:SF37">
    <property type="entry name" value="RIBONUCLEASE H"/>
    <property type="match status" value="1"/>
</dbReference>
<comment type="caution">
    <text evidence="1">The sequence shown here is derived from an EMBL/GenBank/DDBJ whole genome shotgun (WGS) entry which is preliminary data.</text>
</comment>
<dbReference type="InterPro" id="IPR043128">
    <property type="entry name" value="Rev_trsase/Diguanyl_cyclase"/>
</dbReference>
<dbReference type="SUPFAM" id="SSF56672">
    <property type="entry name" value="DNA/RNA polymerases"/>
    <property type="match status" value="1"/>
</dbReference>
<dbReference type="AlphaFoldDB" id="A0AAV4JTE2"/>
<dbReference type="PANTHER" id="PTHR33064">
    <property type="entry name" value="POL PROTEIN"/>
    <property type="match status" value="1"/>
</dbReference>
<dbReference type="InterPro" id="IPR043502">
    <property type="entry name" value="DNA/RNA_pol_sf"/>
</dbReference>
<accession>A0AAV4JTE2</accession>
<dbReference type="Gene3D" id="3.30.70.270">
    <property type="match status" value="1"/>
</dbReference>
<proteinExistence type="predicted"/>
<dbReference type="FunFam" id="3.30.70.270:FF:000020">
    <property type="entry name" value="Transposon Tf2-6 polyprotein-like Protein"/>
    <property type="match status" value="1"/>
</dbReference>
<reference evidence="1 2" key="1">
    <citation type="journal article" date="2021" name="Elife">
        <title>Chloroplast acquisition without the gene transfer in kleptoplastic sea slugs, Plakobranchus ocellatus.</title>
        <authorList>
            <person name="Maeda T."/>
            <person name="Takahashi S."/>
            <person name="Yoshida T."/>
            <person name="Shimamura S."/>
            <person name="Takaki Y."/>
            <person name="Nagai Y."/>
            <person name="Toyoda A."/>
            <person name="Suzuki Y."/>
            <person name="Arimoto A."/>
            <person name="Ishii H."/>
            <person name="Satoh N."/>
            <person name="Nishiyama T."/>
            <person name="Hasebe M."/>
            <person name="Maruyama T."/>
            <person name="Minagawa J."/>
            <person name="Obokata J."/>
            <person name="Shigenobu S."/>
        </authorList>
    </citation>
    <scope>NUCLEOTIDE SEQUENCE [LARGE SCALE GENOMIC DNA]</scope>
</reference>